<dbReference type="Pfam" id="PF10680">
    <property type="entry name" value="RRN9"/>
    <property type="match status" value="1"/>
</dbReference>
<dbReference type="Pfam" id="PF26176">
    <property type="entry name" value="zf_C2H2_17_2"/>
    <property type="match status" value="1"/>
</dbReference>
<organism evidence="4 5">
    <name type="scientific">Aspergillus mulundensis</name>
    <dbReference type="NCBI Taxonomy" id="1810919"/>
    <lineage>
        <taxon>Eukaryota</taxon>
        <taxon>Fungi</taxon>
        <taxon>Dikarya</taxon>
        <taxon>Ascomycota</taxon>
        <taxon>Pezizomycotina</taxon>
        <taxon>Eurotiomycetes</taxon>
        <taxon>Eurotiomycetidae</taxon>
        <taxon>Eurotiales</taxon>
        <taxon>Aspergillaceae</taxon>
        <taxon>Aspergillus</taxon>
        <taxon>Aspergillus subgen. Nidulantes</taxon>
    </lineage>
</organism>
<name>A0A3D8T5R6_9EURO</name>
<feature type="compositionally biased region" description="Basic residues" evidence="2">
    <location>
        <begin position="413"/>
        <end position="422"/>
    </location>
</feature>
<dbReference type="AlphaFoldDB" id="A0A3D8T5R6"/>
<keyword evidence="1" id="KW-0863">Zinc-finger</keyword>
<proteinExistence type="predicted"/>
<feature type="compositionally biased region" description="Basic and acidic residues" evidence="2">
    <location>
        <begin position="376"/>
        <end position="396"/>
    </location>
</feature>
<feature type="compositionally biased region" description="Polar residues" evidence="2">
    <location>
        <begin position="257"/>
        <end position="268"/>
    </location>
</feature>
<dbReference type="Proteomes" id="UP000256690">
    <property type="component" value="Unassembled WGS sequence"/>
</dbReference>
<gene>
    <name evidence="4" type="ORF">DSM5745_01215</name>
</gene>
<dbReference type="STRING" id="1810919.A0A3D8T5R6"/>
<evidence type="ECO:0000259" key="3">
    <source>
        <dbReference type="PROSITE" id="PS50157"/>
    </source>
</evidence>
<feature type="compositionally biased region" description="Basic residues" evidence="2">
    <location>
        <begin position="349"/>
        <end position="359"/>
    </location>
</feature>
<dbReference type="InterPro" id="IPR059095">
    <property type="entry name" value="Znf_C2H2_17_2nd"/>
</dbReference>
<protein>
    <recommendedName>
        <fullName evidence="3">C2H2-type domain-containing protein</fullName>
    </recommendedName>
</protein>
<dbReference type="PROSITE" id="PS50157">
    <property type="entry name" value="ZINC_FINGER_C2H2_2"/>
    <property type="match status" value="1"/>
</dbReference>
<keyword evidence="5" id="KW-1185">Reference proteome</keyword>
<feature type="region of interest" description="Disordered" evidence="2">
    <location>
        <begin position="339"/>
        <end position="455"/>
    </location>
</feature>
<reference evidence="4 5" key="1">
    <citation type="journal article" date="2018" name="IMA Fungus">
        <title>IMA Genome-F 9: Draft genome sequence of Annulohypoxylon stygium, Aspergillus mulundensis, Berkeleyomyces basicola (syn. Thielaviopsis basicola), Ceratocystis smalleyi, two Cercospora beticola strains, Coleophoma cylindrospora, Fusarium fracticaudum, Phialophora cf. hyalina, and Morchella septimelata.</title>
        <authorList>
            <person name="Wingfield B.D."/>
            <person name="Bills G.F."/>
            <person name="Dong Y."/>
            <person name="Huang W."/>
            <person name="Nel W.J."/>
            <person name="Swalarsk-Parry B.S."/>
            <person name="Vaghefi N."/>
            <person name="Wilken P.M."/>
            <person name="An Z."/>
            <person name="de Beer Z.W."/>
            <person name="De Vos L."/>
            <person name="Chen L."/>
            <person name="Duong T.A."/>
            <person name="Gao Y."/>
            <person name="Hammerbacher A."/>
            <person name="Kikkert J.R."/>
            <person name="Li Y."/>
            <person name="Li H."/>
            <person name="Li K."/>
            <person name="Li Q."/>
            <person name="Liu X."/>
            <person name="Ma X."/>
            <person name="Naidoo K."/>
            <person name="Pethybridge S.J."/>
            <person name="Sun J."/>
            <person name="Steenkamp E.T."/>
            <person name="van der Nest M.A."/>
            <person name="van Wyk S."/>
            <person name="Wingfield M.J."/>
            <person name="Xiong C."/>
            <person name="Yue Q."/>
            <person name="Zhang X."/>
        </authorList>
    </citation>
    <scope>NUCLEOTIDE SEQUENCE [LARGE SCALE GENOMIC DNA]</scope>
    <source>
        <strain evidence="4 5">DSM 5745</strain>
    </source>
</reference>
<dbReference type="GO" id="GO:0008270">
    <property type="term" value="F:zinc ion binding"/>
    <property type="evidence" value="ECO:0007669"/>
    <property type="project" value="UniProtKB-KW"/>
</dbReference>
<feature type="compositionally biased region" description="Basic and acidic residues" evidence="2">
    <location>
        <begin position="33"/>
        <end position="44"/>
    </location>
</feature>
<keyword evidence="1" id="KW-0862">Zinc</keyword>
<evidence type="ECO:0000313" key="5">
    <source>
        <dbReference type="Proteomes" id="UP000256690"/>
    </source>
</evidence>
<comment type="caution">
    <text evidence="4">The sequence shown here is derived from an EMBL/GenBank/DDBJ whole genome shotgun (WGS) entry which is preliminary data.</text>
</comment>
<dbReference type="EMBL" id="PVWQ01000001">
    <property type="protein sequence ID" value="RDW93893.1"/>
    <property type="molecule type" value="Genomic_DNA"/>
</dbReference>
<feature type="compositionally biased region" description="Polar residues" evidence="2">
    <location>
        <begin position="444"/>
        <end position="454"/>
    </location>
</feature>
<dbReference type="InterPro" id="IPR013087">
    <property type="entry name" value="Znf_C2H2_type"/>
</dbReference>
<dbReference type="GeneID" id="38111585"/>
<keyword evidence="1" id="KW-0479">Metal-binding</keyword>
<evidence type="ECO:0000313" key="4">
    <source>
        <dbReference type="EMBL" id="RDW93893.1"/>
    </source>
</evidence>
<evidence type="ECO:0000256" key="1">
    <source>
        <dbReference type="PROSITE-ProRule" id="PRU00042"/>
    </source>
</evidence>
<feature type="compositionally biased region" description="Polar residues" evidence="2">
    <location>
        <begin position="71"/>
        <end position="82"/>
    </location>
</feature>
<feature type="compositionally biased region" description="Basic and acidic residues" evidence="2">
    <location>
        <begin position="269"/>
        <end position="286"/>
    </location>
</feature>
<feature type="region of interest" description="Disordered" evidence="2">
    <location>
        <begin position="254"/>
        <end position="306"/>
    </location>
</feature>
<sequence>MSFYSDSQSQSGVPPSAQRYRSLFGGSSQVTVDEGHSLPYKEEEALSQLDGAAASGPSLQYGESHDDLDYIQTSDVELSTSPRKGFTIARSSPGSRAKSTLKTRESPEGSTSPPYRPNRLNHRPSLWLKLTRDDREIAEALRETVSRDLAAHLYNAHVMQSQGLANTDQLDEDDTNDDELTHDDLLGILDEWTAWPMPSDEVPRADERLRRLEDDRWTFRMKPDARPSAELEECITAFLSKIAKERFQSREWAALTASDSKTIPQPENDTAKSDKKEGQADTKGNETTDWEDEEEGLRRPLRPIAQIDDDESRRKLRPLARNVIAHFENLLVGLHRFHGASQSDDGRSNRSRSRGRGRARSSSLASDMSSSYSRNMRTEDDSEVQHHTDRKLDRRASSSGNQRSQRMAGRSYSRGRKRRRRASQSSQQSGTRVESAHSLGRGARSTSANSTGRTELTDWRDVAGVASMVGLPPAVLRRATERFSALVGEDVEFPTFYGDHDQAVMDDMFDWTSTKDEMDLDESPPRSALASRGTSIGKRSASPAGRVVVRANERALSSRDNSTKREHILVCPFKNCRRHEKGFSRTWNLNQHLKTMHPSYRPKDKSQTRSGAQSGYDSDRSG</sequence>
<feature type="compositionally biased region" description="Low complexity" evidence="2">
    <location>
        <begin position="423"/>
        <end position="432"/>
    </location>
</feature>
<feature type="region of interest" description="Disordered" evidence="2">
    <location>
        <begin position="1"/>
        <end position="121"/>
    </location>
</feature>
<feature type="region of interest" description="Disordered" evidence="2">
    <location>
        <begin position="516"/>
        <end position="545"/>
    </location>
</feature>
<accession>A0A3D8T5R6</accession>
<dbReference type="RefSeq" id="XP_026609076.1">
    <property type="nucleotide sequence ID" value="XM_026743231.1"/>
</dbReference>
<feature type="compositionally biased region" description="Polar residues" evidence="2">
    <location>
        <begin position="89"/>
        <end position="100"/>
    </location>
</feature>
<dbReference type="OrthoDB" id="5412288at2759"/>
<feature type="domain" description="C2H2-type" evidence="3">
    <location>
        <begin position="574"/>
        <end position="602"/>
    </location>
</feature>
<feature type="compositionally biased region" description="Polar residues" evidence="2">
    <location>
        <begin position="1"/>
        <end position="13"/>
    </location>
</feature>
<dbReference type="InterPro" id="IPR019622">
    <property type="entry name" value="Rrn9_dom"/>
</dbReference>
<evidence type="ECO:0000256" key="2">
    <source>
        <dbReference type="SAM" id="MobiDB-lite"/>
    </source>
</evidence>
<feature type="region of interest" description="Disordered" evidence="2">
    <location>
        <begin position="594"/>
        <end position="622"/>
    </location>
</feature>
<feature type="compositionally biased region" description="Low complexity" evidence="2">
    <location>
        <begin position="360"/>
        <end position="373"/>
    </location>
</feature>